<evidence type="ECO:0000313" key="1">
    <source>
        <dbReference type="EMBL" id="TWH82567.1"/>
    </source>
</evidence>
<dbReference type="SUPFAM" id="SSF88659">
    <property type="entry name" value="Sigma3 and sigma4 domains of RNA polymerase sigma factors"/>
    <property type="match status" value="1"/>
</dbReference>
<keyword evidence="1" id="KW-0238">DNA-binding</keyword>
<reference evidence="1 2" key="1">
    <citation type="submission" date="2019-07" db="EMBL/GenBank/DDBJ databases">
        <title>Genomic Encyclopedia of Type Strains, Phase I: the one thousand microbial genomes (KMG-I) project.</title>
        <authorList>
            <person name="Kyrpides N."/>
        </authorList>
    </citation>
    <scope>NUCLEOTIDE SEQUENCE [LARGE SCALE GENOMIC DNA]</scope>
    <source>
        <strain evidence="1 2">DSM 13558</strain>
    </source>
</reference>
<keyword evidence="2" id="KW-1185">Reference proteome</keyword>
<dbReference type="InterPro" id="IPR013324">
    <property type="entry name" value="RNA_pol_sigma_r3/r4-like"/>
</dbReference>
<comment type="caution">
    <text evidence="1">The sequence shown here is derived from an EMBL/GenBank/DDBJ whole genome shotgun (WGS) entry which is preliminary data.</text>
</comment>
<name>A0A562JH62_9FIRM</name>
<sequence>MITIKTKQAIFELYFISGYSQRKISSTLNISRNTVHKIIQECKQKIFELDFIEEADLMNHISKIIVAPTLNRKRKPYKIDEYTLQYIKKIIIKNEQSRYGSSKATSIKELYEEYLNQDDSLIKTNISMDSFYKYAKKFKEEYYAQKNK</sequence>
<keyword evidence="1" id="KW-0371">Homeobox</keyword>
<accession>A0A562JH62</accession>
<proteinExistence type="predicted"/>
<organism evidence="1 2">
    <name type="scientific">Sedimentibacter saalensis</name>
    <dbReference type="NCBI Taxonomy" id="130788"/>
    <lineage>
        <taxon>Bacteria</taxon>
        <taxon>Bacillati</taxon>
        <taxon>Bacillota</taxon>
        <taxon>Tissierellia</taxon>
        <taxon>Sedimentibacter</taxon>
    </lineage>
</organism>
<dbReference type="RefSeq" id="WP_145080425.1">
    <property type="nucleotide sequence ID" value="NZ_VLKH01000002.1"/>
</dbReference>
<gene>
    <name evidence="1" type="ORF">LY60_00868</name>
</gene>
<dbReference type="GO" id="GO:0003677">
    <property type="term" value="F:DNA binding"/>
    <property type="evidence" value="ECO:0007669"/>
    <property type="project" value="UniProtKB-KW"/>
</dbReference>
<evidence type="ECO:0000313" key="2">
    <source>
        <dbReference type="Proteomes" id="UP000315343"/>
    </source>
</evidence>
<dbReference type="Gene3D" id="1.10.10.60">
    <property type="entry name" value="Homeodomain-like"/>
    <property type="match status" value="1"/>
</dbReference>
<protein>
    <submittedName>
        <fullName evidence="1">Homeodomain-like domain-containing protein</fullName>
    </submittedName>
</protein>
<dbReference type="OrthoDB" id="3193769at2"/>
<dbReference type="Proteomes" id="UP000315343">
    <property type="component" value="Unassembled WGS sequence"/>
</dbReference>
<dbReference type="EMBL" id="VLKH01000002">
    <property type="protein sequence ID" value="TWH82567.1"/>
    <property type="molecule type" value="Genomic_DNA"/>
</dbReference>
<dbReference type="AlphaFoldDB" id="A0A562JH62"/>